<proteinExistence type="predicted"/>
<evidence type="ECO:0000313" key="4">
    <source>
        <dbReference type="Proteomes" id="UP001595752"/>
    </source>
</evidence>
<keyword evidence="1" id="KW-0238">DNA-binding</keyword>
<dbReference type="SUPFAM" id="SSF47413">
    <property type="entry name" value="lambda repressor-like DNA-binding domains"/>
    <property type="match status" value="1"/>
</dbReference>
<gene>
    <name evidence="3" type="ORF">ACFOU2_25795</name>
</gene>
<keyword evidence="4" id="KW-1185">Reference proteome</keyword>
<evidence type="ECO:0000313" key="3">
    <source>
        <dbReference type="EMBL" id="MFC3886729.1"/>
    </source>
</evidence>
<protein>
    <submittedName>
        <fullName evidence="3">Helix-turn-helix domain-containing protein</fullName>
    </submittedName>
</protein>
<organism evidence="3 4">
    <name type="scientific">Bacillus songklensis</name>
    <dbReference type="NCBI Taxonomy" id="1069116"/>
    <lineage>
        <taxon>Bacteria</taxon>
        <taxon>Bacillati</taxon>
        <taxon>Bacillota</taxon>
        <taxon>Bacilli</taxon>
        <taxon>Bacillales</taxon>
        <taxon>Bacillaceae</taxon>
        <taxon>Bacillus</taxon>
    </lineage>
</organism>
<dbReference type="InterPro" id="IPR001387">
    <property type="entry name" value="Cro/C1-type_HTH"/>
</dbReference>
<dbReference type="Gene3D" id="1.10.260.40">
    <property type="entry name" value="lambda repressor-like DNA-binding domains"/>
    <property type="match status" value="1"/>
</dbReference>
<dbReference type="PANTHER" id="PTHR46797">
    <property type="entry name" value="HTH-TYPE TRANSCRIPTIONAL REGULATOR"/>
    <property type="match status" value="1"/>
</dbReference>
<evidence type="ECO:0000256" key="1">
    <source>
        <dbReference type="ARBA" id="ARBA00023125"/>
    </source>
</evidence>
<accession>A0ABV8BBL7</accession>
<evidence type="ECO:0000259" key="2">
    <source>
        <dbReference type="PROSITE" id="PS50943"/>
    </source>
</evidence>
<dbReference type="Pfam" id="PF01381">
    <property type="entry name" value="HTH_3"/>
    <property type="match status" value="1"/>
</dbReference>
<dbReference type="InterPro" id="IPR050807">
    <property type="entry name" value="TransReg_Diox_bact_type"/>
</dbReference>
<dbReference type="SMART" id="SM00530">
    <property type="entry name" value="HTH_XRE"/>
    <property type="match status" value="1"/>
</dbReference>
<dbReference type="PANTHER" id="PTHR46797:SF1">
    <property type="entry name" value="METHYLPHOSPHONATE SYNTHASE"/>
    <property type="match status" value="1"/>
</dbReference>
<reference evidence="4" key="1">
    <citation type="journal article" date="2019" name="Int. J. Syst. Evol. Microbiol.">
        <title>The Global Catalogue of Microorganisms (GCM) 10K type strain sequencing project: providing services to taxonomists for standard genome sequencing and annotation.</title>
        <authorList>
            <consortium name="The Broad Institute Genomics Platform"/>
            <consortium name="The Broad Institute Genome Sequencing Center for Infectious Disease"/>
            <person name="Wu L."/>
            <person name="Ma J."/>
        </authorList>
    </citation>
    <scope>NUCLEOTIDE SEQUENCE [LARGE SCALE GENOMIC DNA]</scope>
    <source>
        <strain evidence="4">CCUG 61889</strain>
    </source>
</reference>
<dbReference type="CDD" id="cd00093">
    <property type="entry name" value="HTH_XRE"/>
    <property type="match status" value="1"/>
</dbReference>
<dbReference type="RefSeq" id="WP_377919143.1">
    <property type="nucleotide sequence ID" value="NZ_JBHRZT010000073.1"/>
</dbReference>
<dbReference type="Proteomes" id="UP001595752">
    <property type="component" value="Unassembled WGS sequence"/>
</dbReference>
<dbReference type="EMBL" id="JBHRZT010000073">
    <property type="protein sequence ID" value="MFC3886729.1"/>
    <property type="molecule type" value="Genomic_DNA"/>
</dbReference>
<dbReference type="PROSITE" id="PS50943">
    <property type="entry name" value="HTH_CROC1"/>
    <property type="match status" value="1"/>
</dbReference>
<dbReference type="InterPro" id="IPR010982">
    <property type="entry name" value="Lambda_DNA-bd_dom_sf"/>
</dbReference>
<comment type="caution">
    <text evidence="3">The sequence shown here is derived from an EMBL/GenBank/DDBJ whole genome shotgun (WGS) entry which is preliminary data.</text>
</comment>
<name>A0ABV8BBL7_9BACI</name>
<feature type="domain" description="HTH cro/C1-type" evidence="2">
    <location>
        <begin position="8"/>
        <end position="62"/>
    </location>
</feature>
<sequence>MERIGQNIKMYRELKKMTQTELALKARLGISTIAKFENGEKIPDRQTLLKVSTVLDVPITELTGAQEEGIVNVEMDGELSELIQAIGVEKAKSILRKVKELNESQYLQLMKTVFEQKYDLAE</sequence>